<reference evidence="1" key="1">
    <citation type="submission" date="2022-05" db="EMBL/GenBank/DDBJ databases">
        <title>Single-amplified genomics reveal most streamlined microbe among free-living bacteria.</title>
        <authorList>
            <person name="Roda-Garcia J."/>
            <person name="Haro-Moreno J.M."/>
            <person name="Rodriguez-Valera F."/>
            <person name="Almagro-Moreno S."/>
            <person name="Lopez-Perez M."/>
        </authorList>
    </citation>
    <scope>NUCLEOTIDE SEQUENCE</scope>
    <source>
        <strain evidence="1">TMED112-D2-2</strain>
    </source>
</reference>
<name>A0A368BZH7_9GAMM</name>
<organism evidence="1 2">
    <name type="scientific">SAR86 cluster bacterium</name>
    <dbReference type="NCBI Taxonomy" id="2030880"/>
    <lineage>
        <taxon>Bacteria</taxon>
        <taxon>Pseudomonadati</taxon>
        <taxon>Pseudomonadota</taxon>
        <taxon>Gammaproteobacteria</taxon>
        <taxon>SAR86 cluster</taxon>
    </lineage>
</organism>
<dbReference type="AlphaFoldDB" id="A0A368BZH7"/>
<gene>
    <name evidence="1" type="ORF">M9B40_00615</name>
</gene>
<dbReference type="Proteomes" id="UP001056381">
    <property type="component" value="Chromosome"/>
</dbReference>
<evidence type="ECO:0000313" key="2">
    <source>
        <dbReference type="Proteomes" id="UP001056381"/>
    </source>
</evidence>
<dbReference type="EMBL" id="CP097966">
    <property type="protein sequence ID" value="URQ63302.1"/>
    <property type="molecule type" value="Genomic_DNA"/>
</dbReference>
<evidence type="ECO:0000313" key="1">
    <source>
        <dbReference type="EMBL" id="URQ63302.1"/>
    </source>
</evidence>
<protein>
    <submittedName>
        <fullName evidence="1">Uncharacterized protein</fullName>
    </submittedName>
</protein>
<accession>A0A368BZH7</accession>
<proteinExistence type="predicted"/>
<keyword evidence="2" id="KW-1185">Reference proteome</keyword>
<sequence length="71" mass="8084">MNFIVVGVIAPIAYFLIRMLVKRLVQNFILNAKKNSKVAEVQECQKCGVFKSIDDLTEKDNTFICKNNCSK</sequence>